<keyword evidence="18" id="KW-1185">Reference proteome</keyword>
<evidence type="ECO:0000256" key="5">
    <source>
        <dbReference type="ARBA" id="ARBA00022692"/>
    </source>
</evidence>
<evidence type="ECO:0000259" key="15">
    <source>
        <dbReference type="Pfam" id="PF00593"/>
    </source>
</evidence>
<keyword evidence="7" id="KW-0408">Iron</keyword>
<gene>
    <name evidence="17" type="ORF">GCM10022229_28080</name>
</gene>
<comment type="caution">
    <text evidence="17">The sequence shown here is derived from an EMBL/GenBank/DDBJ whole genome shotgun (WGS) entry which is preliminary data.</text>
</comment>
<keyword evidence="17" id="KW-0675">Receptor</keyword>
<evidence type="ECO:0000256" key="6">
    <source>
        <dbReference type="ARBA" id="ARBA00022729"/>
    </source>
</evidence>
<evidence type="ECO:0000313" key="18">
    <source>
        <dbReference type="Proteomes" id="UP001501727"/>
    </source>
</evidence>
<dbReference type="Gene3D" id="2.170.130.10">
    <property type="entry name" value="TonB-dependent receptor, plug domain"/>
    <property type="match status" value="1"/>
</dbReference>
<evidence type="ECO:0000256" key="12">
    <source>
        <dbReference type="PROSITE-ProRule" id="PRU01360"/>
    </source>
</evidence>
<dbReference type="InterPro" id="IPR000531">
    <property type="entry name" value="Beta-barrel_TonB"/>
</dbReference>
<keyword evidence="9 13" id="KW-0798">TonB box</keyword>
<evidence type="ECO:0000256" key="11">
    <source>
        <dbReference type="ARBA" id="ARBA00023237"/>
    </source>
</evidence>
<evidence type="ECO:0000256" key="10">
    <source>
        <dbReference type="ARBA" id="ARBA00023136"/>
    </source>
</evidence>
<keyword evidence="8" id="KW-0406">Ion transport</keyword>
<organism evidence="17 18">
    <name type="scientific">Luteimonas lutimaris</name>
    <dbReference type="NCBI Taxonomy" id="698645"/>
    <lineage>
        <taxon>Bacteria</taxon>
        <taxon>Pseudomonadati</taxon>
        <taxon>Pseudomonadota</taxon>
        <taxon>Gammaproteobacteria</taxon>
        <taxon>Lysobacterales</taxon>
        <taxon>Lysobacteraceae</taxon>
        <taxon>Luteimonas</taxon>
    </lineage>
</organism>
<feature type="signal peptide" evidence="14">
    <location>
        <begin position="1"/>
        <end position="39"/>
    </location>
</feature>
<dbReference type="PANTHER" id="PTHR32552">
    <property type="entry name" value="FERRICHROME IRON RECEPTOR-RELATED"/>
    <property type="match status" value="1"/>
</dbReference>
<dbReference type="Pfam" id="PF07715">
    <property type="entry name" value="Plug"/>
    <property type="match status" value="1"/>
</dbReference>
<dbReference type="EMBL" id="BAAAZU010000031">
    <property type="protein sequence ID" value="GAA3932803.1"/>
    <property type="molecule type" value="Genomic_DNA"/>
</dbReference>
<evidence type="ECO:0000256" key="7">
    <source>
        <dbReference type="ARBA" id="ARBA00023004"/>
    </source>
</evidence>
<keyword evidence="2 12" id="KW-0813">Transport</keyword>
<feature type="chain" id="PRO_5046496251" evidence="14">
    <location>
        <begin position="40"/>
        <end position="783"/>
    </location>
</feature>
<dbReference type="InterPro" id="IPR039426">
    <property type="entry name" value="TonB-dep_rcpt-like"/>
</dbReference>
<evidence type="ECO:0000256" key="13">
    <source>
        <dbReference type="RuleBase" id="RU003357"/>
    </source>
</evidence>
<keyword evidence="5 12" id="KW-0812">Transmembrane</keyword>
<evidence type="ECO:0000259" key="16">
    <source>
        <dbReference type="Pfam" id="PF07715"/>
    </source>
</evidence>
<accession>A0ABP7MYX7</accession>
<dbReference type="CDD" id="cd01347">
    <property type="entry name" value="ligand_gated_channel"/>
    <property type="match status" value="1"/>
</dbReference>
<evidence type="ECO:0000256" key="14">
    <source>
        <dbReference type="SAM" id="SignalP"/>
    </source>
</evidence>
<evidence type="ECO:0000313" key="17">
    <source>
        <dbReference type="EMBL" id="GAA3932803.1"/>
    </source>
</evidence>
<dbReference type="InterPro" id="IPR037066">
    <property type="entry name" value="Plug_dom_sf"/>
</dbReference>
<dbReference type="SUPFAM" id="SSF56935">
    <property type="entry name" value="Porins"/>
    <property type="match status" value="1"/>
</dbReference>
<evidence type="ECO:0000256" key="2">
    <source>
        <dbReference type="ARBA" id="ARBA00022448"/>
    </source>
</evidence>
<dbReference type="Gene3D" id="2.40.170.20">
    <property type="entry name" value="TonB-dependent receptor, beta-barrel domain"/>
    <property type="match status" value="1"/>
</dbReference>
<evidence type="ECO:0000256" key="1">
    <source>
        <dbReference type="ARBA" id="ARBA00004571"/>
    </source>
</evidence>
<name>A0ABP7MYX7_9GAMM</name>
<dbReference type="RefSeq" id="WP_344760655.1">
    <property type="nucleotide sequence ID" value="NZ_BAAAZU010000031.1"/>
</dbReference>
<reference evidence="18" key="1">
    <citation type="journal article" date="2019" name="Int. J. Syst. Evol. Microbiol.">
        <title>The Global Catalogue of Microorganisms (GCM) 10K type strain sequencing project: providing services to taxonomists for standard genome sequencing and annotation.</title>
        <authorList>
            <consortium name="The Broad Institute Genomics Platform"/>
            <consortium name="The Broad Institute Genome Sequencing Center for Infectious Disease"/>
            <person name="Wu L."/>
            <person name="Ma J."/>
        </authorList>
    </citation>
    <scope>NUCLEOTIDE SEQUENCE [LARGE SCALE GENOMIC DNA]</scope>
    <source>
        <strain evidence="18">JCM 16916</strain>
    </source>
</reference>
<keyword evidence="11 12" id="KW-0998">Cell outer membrane</keyword>
<evidence type="ECO:0000256" key="8">
    <source>
        <dbReference type="ARBA" id="ARBA00023065"/>
    </source>
</evidence>
<dbReference type="InterPro" id="IPR036942">
    <property type="entry name" value="Beta-barrel_TonB_sf"/>
</dbReference>
<dbReference type="InterPro" id="IPR012910">
    <property type="entry name" value="Plug_dom"/>
</dbReference>
<keyword evidence="6 14" id="KW-0732">Signal</keyword>
<proteinExistence type="inferred from homology"/>
<dbReference type="NCBIfam" id="NF007349">
    <property type="entry name" value="PRK09840.1"/>
    <property type="match status" value="1"/>
</dbReference>
<feature type="domain" description="TonB-dependent receptor plug" evidence="16">
    <location>
        <begin position="76"/>
        <end position="177"/>
    </location>
</feature>
<keyword evidence="4" id="KW-0410">Iron transport</keyword>
<comment type="similarity">
    <text evidence="12 13">Belongs to the TonB-dependent receptor family.</text>
</comment>
<dbReference type="Pfam" id="PF00593">
    <property type="entry name" value="TonB_dep_Rec_b-barrel"/>
    <property type="match status" value="1"/>
</dbReference>
<evidence type="ECO:0000256" key="4">
    <source>
        <dbReference type="ARBA" id="ARBA00022496"/>
    </source>
</evidence>
<dbReference type="Proteomes" id="UP001501727">
    <property type="component" value="Unassembled WGS sequence"/>
</dbReference>
<dbReference type="PANTHER" id="PTHR32552:SF89">
    <property type="entry name" value="CATECHOLATE SIDEROPHORE RECEPTOR FIU"/>
    <property type="match status" value="1"/>
</dbReference>
<evidence type="ECO:0000256" key="9">
    <source>
        <dbReference type="ARBA" id="ARBA00023077"/>
    </source>
</evidence>
<feature type="domain" description="TonB-dependent receptor-like beta-barrel" evidence="15">
    <location>
        <begin position="298"/>
        <end position="751"/>
    </location>
</feature>
<keyword evidence="10 12" id="KW-0472">Membrane</keyword>
<protein>
    <submittedName>
        <fullName evidence="17">Catecholate siderophore receptor Fiu</fullName>
    </submittedName>
</protein>
<sequence length="783" mass="83566">MAHIKSRKHAVPSTKSSQSVTAATLLTGLALGLPASAAAADAAAGPEPELQATTLDKVEVHGLNSFVVSPKFTQTLQDTPQTIEVLGKELLQQQGATTLTEALRNSPGVGTFYAGENGNTTTGDALYMRGFDTSSSIFVDGARDLGAVSRDLFNIEQVEVVKGPAGTDTGRSAPTGAINMVSKQANLLGATSASVSAGSDGQQRATADWNTRLGDTSALRLNAMWQDSDVAGRDHVNNSRWGIAPSLGFGLGTDTRVFLNLLYVKQDNVPDGFVPTIGLPSWVPQPGLEQLAGHPVDPENFYGSRLDHDDVTAQMATVRFEHDFSDTVKLSNTLRWGKTEQDYLLTAFMTTGGNADNEQAGNIRWTDKDDLSTYTLLRGNLNTRDQQNKILTDQLNLRADFSTGAVDHFLSTGLELTREEQTAHGIATTGSLAPTSLYHPSWNDVGDVAYDRSGAVANGRTDTAALYVFDTLKFGENFLLTAGVRADHYTTDYDATAVCNTPGTSGGSGRGIVYCDAAPVGSLVSTADLKSSDTLLNYKIGAVYKPVEAVSLYANAALSQQPPGGANFSLSTAANSADNINNDPQKARTYEVGTKWMLAESGLALNLALFQTNVTNEIAPDADAPGGYSQTGEKRVQGVEISAVGNITDNWNLSLGYLHQNAKVKEGSNLAADGTNNLTYTPDEAVTSWTTYQFPFGLTIGGGVRYTSRLHRGTDGAVGTPEYTKSWTVYDAVVSYAINDNVSLRLNGYNLFDKQYVTAINKSGYRYTPGAPRTFLLSADFRF</sequence>
<evidence type="ECO:0000256" key="3">
    <source>
        <dbReference type="ARBA" id="ARBA00022452"/>
    </source>
</evidence>
<keyword evidence="3 12" id="KW-1134">Transmembrane beta strand</keyword>
<comment type="subcellular location">
    <subcellularLocation>
        <location evidence="1 12">Cell outer membrane</location>
        <topology evidence="1 12">Multi-pass membrane protein</topology>
    </subcellularLocation>
</comment>
<dbReference type="PROSITE" id="PS52016">
    <property type="entry name" value="TONB_DEPENDENT_REC_3"/>
    <property type="match status" value="1"/>
</dbReference>